<dbReference type="AlphaFoldDB" id="A0A0F9FI13"/>
<organism evidence="1">
    <name type="scientific">marine sediment metagenome</name>
    <dbReference type="NCBI Taxonomy" id="412755"/>
    <lineage>
        <taxon>unclassified sequences</taxon>
        <taxon>metagenomes</taxon>
        <taxon>ecological metagenomes</taxon>
    </lineage>
</organism>
<reference evidence="1" key="1">
    <citation type="journal article" date="2015" name="Nature">
        <title>Complex archaea that bridge the gap between prokaryotes and eukaryotes.</title>
        <authorList>
            <person name="Spang A."/>
            <person name="Saw J.H."/>
            <person name="Jorgensen S.L."/>
            <person name="Zaremba-Niedzwiedzka K."/>
            <person name="Martijn J."/>
            <person name="Lind A.E."/>
            <person name="van Eijk R."/>
            <person name="Schleper C."/>
            <person name="Guy L."/>
            <person name="Ettema T.J."/>
        </authorList>
    </citation>
    <scope>NUCLEOTIDE SEQUENCE</scope>
</reference>
<dbReference type="EMBL" id="LAZR01021273">
    <property type="protein sequence ID" value="KKL85893.1"/>
    <property type="molecule type" value="Genomic_DNA"/>
</dbReference>
<protein>
    <submittedName>
        <fullName evidence="1">Uncharacterized protein</fullName>
    </submittedName>
</protein>
<gene>
    <name evidence="1" type="ORF">LCGC14_1950170</name>
</gene>
<comment type="caution">
    <text evidence="1">The sequence shown here is derived from an EMBL/GenBank/DDBJ whole genome shotgun (WGS) entry which is preliminary data.</text>
</comment>
<proteinExistence type="predicted"/>
<accession>A0A0F9FI13</accession>
<evidence type="ECO:0000313" key="1">
    <source>
        <dbReference type="EMBL" id="KKL85893.1"/>
    </source>
</evidence>
<name>A0A0F9FI13_9ZZZZ</name>
<sequence length="105" mass="11987">MKLDMNTVLKDFNDKPLVWSENGVEITLRKIFTDSLLNVTKSSQNETGTLKYDRYKLATIINCSDKPDLSIDDLKKLKDYVGEMYLPLIVGVVWDIIDNIGNDDT</sequence>